<dbReference type="GO" id="GO:0060271">
    <property type="term" value="P:cilium assembly"/>
    <property type="evidence" value="ECO:0007669"/>
    <property type="project" value="TreeGrafter"/>
</dbReference>
<feature type="compositionally biased region" description="Polar residues" evidence="2">
    <location>
        <begin position="524"/>
        <end position="546"/>
    </location>
</feature>
<dbReference type="PANTHER" id="PTHR22736:SF2">
    <property type="entry name" value="COILED-COIL DOMAIN-CONTAINING PROTEIN 66"/>
    <property type="match status" value="1"/>
</dbReference>
<comment type="caution">
    <text evidence="4">The sequence shown here is derived from an EMBL/GenBank/DDBJ whole genome shotgun (WGS) entry which is preliminary data.</text>
</comment>
<dbReference type="AlphaFoldDB" id="A0AAN8JFJ0"/>
<evidence type="ECO:0000313" key="4">
    <source>
        <dbReference type="EMBL" id="KAK6177211.1"/>
    </source>
</evidence>
<feature type="compositionally biased region" description="Basic and acidic residues" evidence="2">
    <location>
        <begin position="1022"/>
        <end position="1041"/>
    </location>
</feature>
<dbReference type="EMBL" id="JAZGQO010000010">
    <property type="protein sequence ID" value="KAK6177211.1"/>
    <property type="molecule type" value="Genomic_DNA"/>
</dbReference>
<dbReference type="GO" id="GO:0005929">
    <property type="term" value="C:cilium"/>
    <property type="evidence" value="ECO:0007669"/>
    <property type="project" value="TreeGrafter"/>
</dbReference>
<gene>
    <name evidence="4" type="ORF">SNE40_015356</name>
</gene>
<organism evidence="4 5">
    <name type="scientific">Patella caerulea</name>
    <name type="common">Rayed Mediterranean limpet</name>
    <dbReference type="NCBI Taxonomy" id="87958"/>
    <lineage>
        <taxon>Eukaryota</taxon>
        <taxon>Metazoa</taxon>
        <taxon>Spiralia</taxon>
        <taxon>Lophotrochozoa</taxon>
        <taxon>Mollusca</taxon>
        <taxon>Gastropoda</taxon>
        <taxon>Patellogastropoda</taxon>
        <taxon>Patelloidea</taxon>
        <taxon>Patellidae</taxon>
        <taxon>Patella</taxon>
    </lineage>
</organism>
<dbReference type="Proteomes" id="UP001347796">
    <property type="component" value="Unassembled WGS sequence"/>
</dbReference>
<evidence type="ECO:0000256" key="2">
    <source>
        <dbReference type="SAM" id="MobiDB-lite"/>
    </source>
</evidence>
<feature type="region of interest" description="Disordered" evidence="2">
    <location>
        <begin position="281"/>
        <end position="364"/>
    </location>
</feature>
<feature type="region of interest" description="Disordered" evidence="2">
    <location>
        <begin position="143"/>
        <end position="265"/>
    </location>
</feature>
<reference evidence="4 5" key="1">
    <citation type="submission" date="2024-01" db="EMBL/GenBank/DDBJ databases">
        <title>The genome of the rayed Mediterranean limpet Patella caerulea (Linnaeus, 1758).</title>
        <authorList>
            <person name="Anh-Thu Weber A."/>
            <person name="Halstead-Nussloch G."/>
        </authorList>
    </citation>
    <scope>NUCLEOTIDE SEQUENCE [LARGE SCALE GENOMIC DNA]</scope>
    <source>
        <strain evidence="4">AATW-2023a</strain>
        <tissue evidence="4">Whole specimen</tissue>
    </source>
</reference>
<feature type="region of interest" description="Disordered" evidence="2">
    <location>
        <begin position="376"/>
        <end position="444"/>
    </location>
</feature>
<feature type="compositionally biased region" description="Polar residues" evidence="2">
    <location>
        <begin position="317"/>
        <end position="332"/>
    </location>
</feature>
<feature type="compositionally biased region" description="Basic and acidic residues" evidence="2">
    <location>
        <begin position="144"/>
        <end position="173"/>
    </location>
</feature>
<feature type="compositionally biased region" description="Basic and acidic residues" evidence="2">
    <location>
        <begin position="1111"/>
        <end position="1127"/>
    </location>
</feature>
<feature type="region of interest" description="Disordered" evidence="2">
    <location>
        <begin position="514"/>
        <end position="546"/>
    </location>
</feature>
<dbReference type="GO" id="GO:0005874">
    <property type="term" value="C:microtubule"/>
    <property type="evidence" value="ECO:0007669"/>
    <property type="project" value="TreeGrafter"/>
</dbReference>
<dbReference type="Pfam" id="PF15236">
    <property type="entry name" value="CCDC66"/>
    <property type="match status" value="1"/>
</dbReference>
<feature type="compositionally biased region" description="Basic and acidic residues" evidence="2">
    <location>
        <begin position="1149"/>
        <end position="1159"/>
    </location>
</feature>
<keyword evidence="5" id="KW-1185">Reference proteome</keyword>
<feature type="coiled-coil region" evidence="1">
    <location>
        <begin position="603"/>
        <end position="680"/>
    </location>
</feature>
<feature type="region of interest" description="Disordered" evidence="2">
    <location>
        <begin position="1109"/>
        <end position="1175"/>
    </location>
</feature>
<accession>A0AAN8JFJ0</accession>
<feature type="coiled-coil region" evidence="1">
    <location>
        <begin position="467"/>
        <end position="501"/>
    </location>
</feature>
<proteinExistence type="predicted"/>
<evidence type="ECO:0000256" key="1">
    <source>
        <dbReference type="SAM" id="Coils"/>
    </source>
</evidence>
<keyword evidence="1" id="KW-0175">Coiled coil</keyword>
<feature type="domain" description="CCDC66" evidence="3">
    <location>
        <begin position="567"/>
        <end position="712"/>
    </location>
</feature>
<dbReference type="GO" id="GO:0008017">
    <property type="term" value="F:microtubule binding"/>
    <property type="evidence" value="ECO:0007669"/>
    <property type="project" value="TreeGrafter"/>
</dbReference>
<evidence type="ECO:0000259" key="3">
    <source>
        <dbReference type="Pfam" id="PF15236"/>
    </source>
</evidence>
<dbReference type="PANTHER" id="PTHR22736">
    <property type="entry name" value="COILED-COIL DOMAIN-CONTAINING PROTEIN 66"/>
    <property type="match status" value="1"/>
</dbReference>
<feature type="compositionally biased region" description="Basic and acidic residues" evidence="2">
    <location>
        <begin position="355"/>
        <end position="364"/>
    </location>
</feature>
<dbReference type="InterPro" id="IPR040467">
    <property type="entry name" value="CCDC66_dom"/>
</dbReference>
<feature type="region of interest" description="Disordered" evidence="2">
    <location>
        <begin position="958"/>
        <end position="1092"/>
    </location>
</feature>
<sequence>MSFGSSTKSRFELETTNKGKAGIFFLGKDIKPKPTRKYGYKERALRHPIRNTASKAENHQFEETQIINNKKPLKPDKNFIKKNRDKLAGKSVHNEKNKPLNGGTVTLTQEQLNAILESVGNLREGKENALRISIDTKSNAIKIDSPRKDEDPKSSRSEKSVKVSSRRDKKEEEGNILGLLLNQEKDKIEDDRKSDNTDVENFKKDITARKEKEKTSLEDNQSKKIEKSETSKDIKSSPERKKKSEELSKSKDSPLNIPPVPLSHLTVAEKKRLQWALEKGETESYDPWGRPGAGAPPIKPPEEEDKRQNNLPRFPEANNTSPKHITKYSTSPKQDKQHHYGTLNIGHLLDQNDQQSKKEENQRILREELAKQLEEKRLQKRRQREQENLDDTFANQLSKEHKPAPLPPQPAKFVSSTSSKHNTPREEYEPQVPKVSPRWVQDQKVPPAAMRSSFAFGGLALDDTKYKQTKEEERRKWLEELEKQKEEKRLLSMTKQEKQRQRDAADAAVWAEKVSSRAEKTSQRHNVVASQLSPRYTSKATSLQQHNIAATSSPRYELGLQQDSASQAIEVKDSARVNSAPTDTQSSPTLIRGQNVIIDPVTLKDLEMKRQRHLELQDAIKNQIDEKKNQVRLEREKKWAEEQEEEQRLQREREVIQKQFELEQQKIREKEQARDQQLQKLKYAMDEAQGRALHEKHLKRMQRLQQGGHDITNLKANYDVLSPSPSIPIGRSTATSVARQHTDNQNAMTPRVQPMTTQQQSAYVPQLNLTDRDIVVDTSIRSHHSDTDQMADVNQSKELVHHDDYVEDKIVSYRNLSDPHTDPYSTRRHFGTQTYTFTDENGVKREVSDVRIEYKADRSHRHRRNVPTEADVNEKKMVGTTKLKKVRLKSAAQVRKFKTEKPKPKEKFGWNYNNQKVKKNVKNSEKDPFYEQKKWESQARHAKRAAQLYKMVEANKQIIPTGSRSPSPHRNKSLSPYRGSVNSRHDRSLSPNFRSETRLVKPSDVSPRRGRSTSPLPSNRSRHSEELKPFVDEHERRSRLDHYKHRPDHHARYESPPVPAVKHRRPHQNELDNEDYDNYNGRSHYTDLDPVRPPVYDTDFIPFTRTSEILDPSHADDPLRVSRENTRVRKGRKAYNENQQPADYGNRIDIYEDKRRDPNQKNPILNPGLVKDHPTGRQDQILQQLSTLKQSLIQRQRELETCMSPSDFEQQ</sequence>
<name>A0AAN8JFJ0_PATCE</name>
<dbReference type="InterPro" id="IPR039183">
    <property type="entry name" value="CCD66"/>
</dbReference>
<protein>
    <recommendedName>
        <fullName evidence="3">CCDC66 domain-containing protein</fullName>
    </recommendedName>
</protein>
<evidence type="ECO:0000313" key="5">
    <source>
        <dbReference type="Proteomes" id="UP001347796"/>
    </source>
</evidence>
<feature type="compositionally biased region" description="Basic and acidic residues" evidence="2">
    <location>
        <begin position="183"/>
        <end position="252"/>
    </location>
</feature>